<dbReference type="FunFam" id="1.10.287.130:FF:000001">
    <property type="entry name" value="Two-component sensor histidine kinase"/>
    <property type="match status" value="1"/>
</dbReference>
<evidence type="ECO:0000256" key="4">
    <source>
        <dbReference type="ARBA" id="ARBA00022475"/>
    </source>
</evidence>
<evidence type="ECO:0000256" key="12">
    <source>
        <dbReference type="ARBA" id="ARBA00023012"/>
    </source>
</evidence>
<dbReference type="SUPFAM" id="SSF47384">
    <property type="entry name" value="Homodimeric domain of signal transducing histidine kinase"/>
    <property type="match status" value="1"/>
</dbReference>
<comment type="catalytic activity">
    <reaction evidence="1">
        <text>ATP + protein L-histidine = ADP + protein N-phospho-L-histidine.</text>
        <dbReference type="EC" id="2.7.13.3"/>
    </reaction>
</comment>
<keyword evidence="10" id="KW-0067">ATP-binding</keyword>
<dbReference type="CDD" id="cd00075">
    <property type="entry name" value="HATPase"/>
    <property type="match status" value="1"/>
</dbReference>
<keyword evidence="12" id="KW-0902">Two-component regulatory system</keyword>
<dbReference type="PATRIC" id="fig|1121305.3.peg.1658"/>
<dbReference type="PRINTS" id="PR00344">
    <property type="entry name" value="BCTRLSENSOR"/>
</dbReference>
<keyword evidence="11 14" id="KW-1133">Transmembrane helix</keyword>
<evidence type="ECO:0000256" key="9">
    <source>
        <dbReference type="ARBA" id="ARBA00022777"/>
    </source>
</evidence>
<evidence type="ECO:0000256" key="3">
    <source>
        <dbReference type="ARBA" id="ARBA00012438"/>
    </source>
</evidence>
<dbReference type="GO" id="GO:0000155">
    <property type="term" value="F:phosphorelay sensor kinase activity"/>
    <property type="evidence" value="ECO:0007669"/>
    <property type="project" value="InterPro"/>
</dbReference>
<dbReference type="GO" id="GO:0005524">
    <property type="term" value="F:ATP binding"/>
    <property type="evidence" value="ECO:0007669"/>
    <property type="project" value="UniProtKB-KW"/>
</dbReference>
<feature type="domain" description="Histidine kinase" evidence="15">
    <location>
        <begin position="255"/>
        <end position="471"/>
    </location>
</feature>
<dbReference type="STRING" id="1121305.CLCOL_16580"/>
<dbReference type="SMART" id="SM00387">
    <property type="entry name" value="HATPase_c"/>
    <property type="match status" value="1"/>
</dbReference>
<dbReference type="InterPro" id="IPR003660">
    <property type="entry name" value="HAMP_dom"/>
</dbReference>
<dbReference type="EMBL" id="LTBB01000008">
    <property type="protein sequence ID" value="KYH28646.1"/>
    <property type="molecule type" value="Genomic_DNA"/>
</dbReference>
<dbReference type="CDD" id="cd00082">
    <property type="entry name" value="HisKA"/>
    <property type="match status" value="1"/>
</dbReference>
<evidence type="ECO:0000256" key="1">
    <source>
        <dbReference type="ARBA" id="ARBA00000085"/>
    </source>
</evidence>
<evidence type="ECO:0000256" key="2">
    <source>
        <dbReference type="ARBA" id="ARBA00004651"/>
    </source>
</evidence>
<feature type="domain" description="HAMP" evidence="16">
    <location>
        <begin position="195"/>
        <end position="247"/>
    </location>
</feature>
<feature type="transmembrane region" description="Helical" evidence="14">
    <location>
        <begin position="12"/>
        <end position="33"/>
    </location>
</feature>
<keyword evidence="13 14" id="KW-0472">Membrane</keyword>
<dbReference type="SMART" id="SM00304">
    <property type="entry name" value="HAMP"/>
    <property type="match status" value="1"/>
</dbReference>
<protein>
    <recommendedName>
        <fullName evidence="3">histidine kinase</fullName>
        <ecNumber evidence="3">2.7.13.3</ecNumber>
    </recommendedName>
</protein>
<keyword evidence="18" id="KW-1185">Reference proteome</keyword>
<evidence type="ECO:0000256" key="10">
    <source>
        <dbReference type="ARBA" id="ARBA00022840"/>
    </source>
</evidence>
<dbReference type="Gene3D" id="3.30.565.10">
    <property type="entry name" value="Histidine kinase-like ATPase, C-terminal domain"/>
    <property type="match status" value="1"/>
</dbReference>
<dbReference type="Gene3D" id="6.10.340.10">
    <property type="match status" value="1"/>
</dbReference>
<keyword evidence="6 17" id="KW-0808">Transferase</keyword>
<organism evidence="17 18">
    <name type="scientific">Clostridium colicanis DSM 13634</name>
    <dbReference type="NCBI Taxonomy" id="1121305"/>
    <lineage>
        <taxon>Bacteria</taxon>
        <taxon>Bacillati</taxon>
        <taxon>Bacillota</taxon>
        <taxon>Clostridia</taxon>
        <taxon>Eubacteriales</taxon>
        <taxon>Clostridiaceae</taxon>
        <taxon>Clostridium</taxon>
    </lineage>
</organism>
<keyword evidence="5" id="KW-0597">Phosphoprotein</keyword>
<evidence type="ECO:0000256" key="8">
    <source>
        <dbReference type="ARBA" id="ARBA00022741"/>
    </source>
</evidence>
<evidence type="ECO:0000256" key="6">
    <source>
        <dbReference type="ARBA" id="ARBA00022679"/>
    </source>
</evidence>
<evidence type="ECO:0000256" key="7">
    <source>
        <dbReference type="ARBA" id="ARBA00022692"/>
    </source>
</evidence>
<dbReference type="SMART" id="SM00388">
    <property type="entry name" value="HisKA"/>
    <property type="match status" value="1"/>
</dbReference>
<dbReference type="PROSITE" id="PS50109">
    <property type="entry name" value="HIS_KIN"/>
    <property type="match status" value="1"/>
</dbReference>
<dbReference type="PROSITE" id="PS50885">
    <property type="entry name" value="HAMP"/>
    <property type="match status" value="1"/>
</dbReference>
<sequence>MRKKGLFSKMVATYILIISMSFIIIAAFLSFWFEGYFFEQRKSQLLTEAQIVSNAAVQYLHGNTSLDKTNDILEYVSNYANIDIILFDRYGYAYAVSNKEHKELIGQQLLSEDLGDLREGKLVEKNNILANVFKEPVHTYEVPVFYRGVFQGAVVINTSINEIKDLLKRVYEIIWISAIIAIISSSFIIYSFSEKILIKPLAKINDAADKIAKGEVSRRVNIQTNDEIGELARSFNSMADSLEEVEKNRRDFISNVSHELRSPITSIKGFIGGVLDGIIPKEKEKYYLSIAYDEIQRLTRLINDLLDLSAIEAGKFSLNIKPQDINEIIKLSIIKFETAIKSKKINVDVWLEDEEVYVLADKDKIIQVMTNLIDNAIKYVEPGGNIEIGARIKGQKVLVWVFDDGPNISKEDEKHVWDRFYKGDKSRTSKVSTGLGLSIVRRIINQHNEDIWLENKENKGVKFIFTLKKAHR</sequence>
<comment type="caution">
    <text evidence="17">The sequence shown here is derived from an EMBL/GenBank/DDBJ whole genome shotgun (WGS) entry which is preliminary data.</text>
</comment>
<evidence type="ECO:0000256" key="14">
    <source>
        <dbReference type="SAM" id="Phobius"/>
    </source>
</evidence>
<dbReference type="FunFam" id="3.30.565.10:FF:000006">
    <property type="entry name" value="Sensor histidine kinase WalK"/>
    <property type="match status" value="1"/>
</dbReference>
<dbReference type="InterPro" id="IPR036097">
    <property type="entry name" value="HisK_dim/P_sf"/>
</dbReference>
<dbReference type="CDD" id="cd06225">
    <property type="entry name" value="HAMP"/>
    <property type="match status" value="1"/>
</dbReference>
<evidence type="ECO:0000313" key="17">
    <source>
        <dbReference type="EMBL" id="KYH28646.1"/>
    </source>
</evidence>
<keyword evidence="8" id="KW-0547">Nucleotide-binding</keyword>
<reference evidence="17 18" key="1">
    <citation type="submission" date="2016-02" db="EMBL/GenBank/DDBJ databases">
        <title>Genome sequence of Clostridium colicanis DSM 13634.</title>
        <authorList>
            <person name="Poehlein A."/>
            <person name="Daniel R."/>
        </authorList>
    </citation>
    <scope>NUCLEOTIDE SEQUENCE [LARGE SCALE GENOMIC DNA]</scope>
    <source>
        <strain evidence="17 18">DSM 13634</strain>
    </source>
</reference>
<dbReference type="RefSeq" id="WP_061858500.1">
    <property type="nucleotide sequence ID" value="NZ_LTBB01000008.1"/>
</dbReference>
<dbReference type="InterPro" id="IPR003661">
    <property type="entry name" value="HisK_dim/P_dom"/>
</dbReference>
<dbReference type="SUPFAM" id="SSF55874">
    <property type="entry name" value="ATPase domain of HSP90 chaperone/DNA topoisomerase II/histidine kinase"/>
    <property type="match status" value="1"/>
</dbReference>
<evidence type="ECO:0000259" key="15">
    <source>
        <dbReference type="PROSITE" id="PS50109"/>
    </source>
</evidence>
<dbReference type="GO" id="GO:0005886">
    <property type="term" value="C:plasma membrane"/>
    <property type="evidence" value="ECO:0007669"/>
    <property type="project" value="UniProtKB-SubCell"/>
</dbReference>
<accession>A0A151ALY8</accession>
<feature type="transmembrane region" description="Helical" evidence="14">
    <location>
        <begin position="173"/>
        <end position="193"/>
    </location>
</feature>
<evidence type="ECO:0000256" key="5">
    <source>
        <dbReference type="ARBA" id="ARBA00022553"/>
    </source>
</evidence>
<keyword evidence="9 17" id="KW-0418">Kinase</keyword>
<dbReference type="PANTHER" id="PTHR45528">
    <property type="entry name" value="SENSOR HISTIDINE KINASE CPXA"/>
    <property type="match status" value="1"/>
</dbReference>
<dbReference type="Pfam" id="PF00512">
    <property type="entry name" value="HisKA"/>
    <property type="match status" value="1"/>
</dbReference>
<dbReference type="Gene3D" id="1.10.287.130">
    <property type="match status" value="1"/>
</dbReference>
<dbReference type="SUPFAM" id="SSF158472">
    <property type="entry name" value="HAMP domain-like"/>
    <property type="match status" value="1"/>
</dbReference>
<comment type="subcellular location">
    <subcellularLocation>
        <location evidence="2">Cell membrane</location>
        <topology evidence="2">Multi-pass membrane protein</topology>
    </subcellularLocation>
</comment>
<dbReference type="InterPro" id="IPR050398">
    <property type="entry name" value="HssS/ArlS-like"/>
</dbReference>
<dbReference type="InterPro" id="IPR003594">
    <property type="entry name" value="HATPase_dom"/>
</dbReference>
<dbReference type="InterPro" id="IPR004358">
    <property type="entry name" value="Sig_transdc_His_kin-like_C"/>
</dbReference>
<dbReference type="PANTHER" id="PTHR45528:SF1">
    <property type="entry name" value="SENSOR HISTIDINE KINASE CPXA"/>
    <property type="match status" value="1"/>
</dbReference>
<name>A0A151ALY8_9CLOT</name>
<dbReference type="InterPro" id="IPR005467">
    <property type="entry name" value="His_kinase_dom"/>
</dbReference>
<evidence type="ECO:0000313" key="18">
    <source>
        <dbReference type="Proteomes" id="UP000075374"/>
    </source>
</evidence>
<gene>
    <name evidence="17" type="primary">baeS</name>
    <name evidence="17" type="ORF">CLCOL_16580</name>
</gene>
<keyword evidence="4" id="KW-1003">Cell membrane</keyword>
<proteinExistence type="predicted"/>
<keyword evidence="7 14" id="KW-0812">Transmembrane</keyword>
<dbReference type="InterPro" id="IPR036890">
    <property type="entry name" value="HATPase_C_sf"/>
</dbReference>
<dbReference type="Proteomes" id="UP000075374">
    <property type="component" value="Unassembled WGS sequence"/>
</dbReference>
<dbReference type="Pfam" id="PF00672">
    <property type="entry name" value="HAMP"/>
    <property type="match status" value="1"/>
</dbReference>
<evidence type="ECO:0000256" key="11">
    <source>
        <dbReference type="ARBA" id="ARBA00022989"/>
    </source>
</evidence>
<evidence type="ECO:0000256" key="13">
    <source>
        <dbReference type="ARBA" id="ARBA00023136"/>
    </source>
</evidence>
<dbReference type="Pfam" id="PF02518">
    <property type="entry name" value="HATPase_c"/>
    <property type="match status" value="1"/>
</dbReference>
<dbReference type="EC" id="2.7.13.3" evidence="3"/>
<dbReference type="AlphaFoldDB" id="A0A151ALY8"/>
<evidence type="ECO:0000259" key="16">
    <source>
        <dbReference type="PROSITE" id="PS50885"/>
    </source>
</evidence>